<name>A0A3Q2QX39_FUNHE</name>
<evidence type="ECO:0000256" key="2">
    <source>
        <dbReference type="SAM" id="Coils"/>
    </source>
</evidence>
<dbReference type="STRING" id="8078.ENSFHEP00000032449"/>
<sequence length="862" mass="97769">MSETSSDAELSCGWTIISNEGSDIETLGSEAVGEYGAEFLERPASEESQPLESRGSASAGTNLALHVEENAANSLDDALGEQPGDETLQGPETADGASVGVFSSSDHSDIVTLRDLEEGQPAEEEEEEEAAAATSTEELYLGTSSSSHYTFTASDIGLLLSHWKLPHTLATFSDHLRSQLPAFLAQHPAATSSSSSEDEVVRSSSPIVRRRRVRKNTASAVTDPEEEEEVLPESRCGDEEVKEEQQQQQADGVEVRLDAAHEGREQGRGGSALNKCVLLAIIIAVGMGFGHFYGTVQTEKRQKSRGIENADVRELLKQHVRDQHLTKQGSDFGQDDLNEQQIIHLLSEVIDRVMQENQELKAEHVRIQVQRDDLEELLKQAKEDRTNIMSQQQSLTDDNARLRSSLERQETSLTVLQEELRTLRSEIQDLEARGAEADSLLSENQRLKEQMEEEQQMIRDFHVQREDMTGELHMLRRKLETEREVTEELRGELSVLRSHVSESGKDGGTEAEDLERRLMELEKRLSFEQQRSDLWERLYVETKEETAKGDRESKTKRAKQGMAGKVKETFDAVKNSTKEFVHHHKEQIKKAKEAVKENLRKFSDSVKSTFRHFKDSASTFINKARGFYNKCDKTNTGEPWRRRTQKPQHRTASSQNDRNTRKSAGKVLEDQDEGTQRSSVKRCSGVFDCAYQESMSLFNKAAEPIRADEFNLLLQSYLQQEVGHFYHWSELGTFIDGFFHDGLFIHDRMLFTDFVSRVENYLAGMHEYHGLDDDVFGDLDDYIYRHFFGEGYTKSYGPRGPFQGPDPGSKEHWRARPQQRKQPRGRSRPQCARRWSRSGRSAGTHMADVKIELGPMPFDPKY</sequence>
<proteinExistence type="predicted"/>
<dbReference type="Gene3D" id="1.20.120.20">
    <property type="entry name" value="Apolipoprotein"/>
    <property type="match status" value="1"/>
</dbReference>
<dbReference type="Proteomes" id="UP000265000">
    <property type="component" value="Unplaced"/>
</dbReference>
<feature type="compositionally biased region" description="Polar residues" evidence="3">
    <location>
        <begin position="46"/>
        <end position="61"/>
    </location>
</feature>
<evidence type="ECO:0000256" key="1">
    <source>
        <dbReference type="ARBA" id="ARBA00023054"/>
    </source>
</evidence>
<feature type="compositionally biased region" description="Basic and acidic residues" evidence="3">
    <location>
        <begin position="235"/>
        <end position="245"/>
    </location>
</feature>
<keyword evidence="5" id="KW-1185">Reference proteome</keyword>
<feature type="compositionally biased region" description="Basic residues" evidence="3">
    <location>
        <begin position="815"/>
        <end position="827"/>
    </location>
</feature>
<dbReference type="PANTHER" id="PTHR28638">
    <property type="entry name" value="CELL CYCLE PROGRESSION PROTEIN 1"/>
    <property type="match status" value="1"/>
</dbReference>
<accession>A0A3Q2QX39</accession>
<feature type="region of interest" description="Disordered" evidence="3">
    <location>
        <begin position="796"/>
        <end position="862"/>
    </location>
</feature>
<evidence type="ECO:0000256" key="3">
    <source>
        <dbReference type="SAM" id="MobiDB-lite"/>
    </source>
</evidence>
<dbReference type="Ensembl" id="ENSFHET00000025843.1">
    <property type="protein sequence ID" value="ENSFHEP00000032449.1"/>
    <property type="gene ID" value="ENSFHEG00000018913.1"/>
</dbReference>
<dbReference type="InterPro" id="IPR051990">
    <property type="entry name" value="CCPG1/PBIP1"/>
</dbReference>
<protein>
    <recommendedName>
        <fullName evidence="6">Cell cycle progression protein 1</fullName>
    </recommendedName>
</protein>
<dbReference type="AlphaFoldDB" id="A0A3Q2QX39"/>
<dbReference type="GeneTree" id="ENSGT00940000166643"/>
<keyword evidence="1 2" id="KW-0175">Coiled coil</keyword>
<dbReference type="GO" id="GO:0016020">
    <property type="term" value="C:membrane"/>
    <property type="evidence" value="ECO:0007669"/>
    <property type="project" value="TreeGrafter"/>
</dbReference>
<feature type="region of interest" description="Disordered" evidence="3">
    <location>
        <begin position="35"/>
        <end position="110"/>
    </location>
</feature>
<reference evidence="4" key="1">
    <citation type="submission" date="2025-08" db="UniProtKB">
        <authorList>
            <consortium name="Ensembl"/>
        </authorList>
    </citation>
    <scope>IDENTIFICATION</scope>
</reference>
<feature type="compositionally biased region" description="Basic and acidic residues" evidence="3">
    <location>
        <begin position="632"/>
        <end position="641"/>
    </location>
</feature>
<feature type="coiled-coil region" evidence="2">
    <location>
        <begin position="343"/>
        <end position="531"/>
    </location>
</feature>
<feature type="region of interest" description="Disordered" evidence="3">
    <location>
        <begin position="632"/>
        <end position="676"/>
    </location>
</feature>
<evidence type="ECO:0008006" key="6">
    <source>
        <dbReference type="Google" id="ProtNLM"/>
    </source>
</evidence>
<dbReference type="PANTHER" id="PTHR28638:SF2">
    <property type="entry name" value="CELL CYCLE PROGRESSION PROTEIN 1"/>
    <property type="match status" value="1"/>
</dbReference>
<organism evidence="4 5">
    <name type="scientific">Fundulus heteroclitus</name>
    <name type="common">Killifish</name>
    <name type="synonym">Mummichog</name>
    <dbReference type="NCBI Taxonomy" id="8078"/>
    <lineage>
        <taxon>Eukaryota</taxon>
        <taxon>Metazoa</taxon>
        <taxon>Chordata</taxon>
        <taxon>Craniata</taxon>
        <taxon>Vertebrata</taxon>
        <taxon>Euteleostomi</taxon>
        <taxon>Actinopterygii</taxon>
        <taxon>Neopterygii</taxon>
        <taxon>Teleostei</taxon>
        <taxon>Neoteleostei</taxon>
        <taxon>Acanthomorphata</taxon>
        <taxon>Ovalentaria</taxon>
        <taxon>Atherinomorphae</taxon>
        <taxon>Cyprinodontiformes</taxon>
        <taxon>Fundulidae</taxon>
        <taxon>Fundulus</taxon>
    </lineage>
</organism>
<evidence type="ECO:0000313" key="4">
    <source>
        <dbReference type="Ensembl" id="ENSFHEP00000032449.1"/>
    </source>
</evidence>
<evidence type="ECO:0000313" key="5">
    <source>
        <dbReference type="Proteomes" id="UP000265000"/>
    </source>
</evidence>
<reference evidence="4" key="2">
    <citation type="submission" date="2025-09" db="UniProtKB">
        <authorList>
            <consortium name="Ensembl"/>
        </authorList>
    </citation>
    <scope>IDENTIFICATION</scope>
</reference>
<feature type="region of interest" description="Disordered" evidence="3">
    <location>
        <begin position="212"/>
        <end position="252"/>
    </location>
</feature>